<evidence type="ECO:0008006" key="4">
    <source>
        <dbReference type="Google" id="ProtNLM"/>
    </source>
</evidence>
<evidence type="ECO:0000313" key="2">
    <source>
        <dbReference type="EMBL" id="MBA8846460.1"/>
    </source>
</evidence>
<dbReference type="InterPro" id="IPR045596">
    <property type="entry name" value="DUF6459"/>
</dbReference>
<accession>A0A839E3U2</accession>
<protein>
    <recommendedName>
        <fullName evidence="4">3-hydroxyacyl-CoA dehydrogenase</fullName>
    </recommendedName>
</protein>
<evidence type="ECO:0000256" key="1">
    <source>
        <dbReference type="SAM" id="MobiDB-lite"/>
    </source>
</evidence>
<dbReference type="RefSeq" id="WP_220476060.1">
    <property type="nucleotide sequence ID" value="NZ_BAAAOV010000003.1"/>
</dbReference>
<evidence type="ECO:0000313" key="3">
    <source>
        <dbReference type="Proteomes" id="UP000585905"/>
    </source>
</evidence>
<dbReference type="Proteomes" id="UP000585905">
    <property type="component" value="Unassembled WGS sequence"/>
</dbReference>
<organism evidence="2 3">
    <name type="scientific">Microcella alkalica</name>
    <dbReference type="NCBI Taxonomy" id="355930"/>
    <lineage>
        <taxon>Bacteria</taxon>
        <taxon>Bacillati</taxon>
        <taxon>Actinomycetota</taxon>
        <taxon>Actinomycetes</taxon>
        <taxon>Micrococcales</taxon>
        <taxon>Microbacteriaceae</taxon>
        <taxon>Microcella</taxon>
    </lineage>
</organism>
<sequence length="164" mass="18017">MSSAAAPAESPAIDADRDESVAPRARSRSGRTVHARIAHEEFFDYQPTSTADLPDPRPLVENLTRCVIEILAGARELEQIARWVTDDVYSTLLKRQVISARARAARGRPAVRPAFALGSTIICEPRDGIIEAVVVVNSRARSRAVAVRLEGLDRRWRASAIHVL</sequence>
<dbReference type="EMBL" id="JACGWX010000001">
    <property type="protein sequence ID" value="MBA8846460.1"/>
    <property type="molecule type" value="Genomic_DNA"/>
</dbReference>
<comment type="caution">
    <text evidence="2">The sequence shown here is derived from an EMBL/GenBank/DDBJ whole genome shotgun (WGS) entry which is preliminary data.</text>
</comment>
<keyword evidence="3" id="KW-1185">Reference proteome</keyword>
<dbReference type="AlphaFoldDB" id="A0A839E3U2"/>
<feature type="region of interest" description="Disordered" evidence="1">
    <location>
        <begin position="1"/>
        <end position="33"/>
    </location>
</feature>
<feature type="compositionally biased region" description="Low complexity" evidence="1">
    <location>
        <begin position="1"/>
        <end position="12"/>
    </location>
</feature>
<reference evidence="2 3" key="1">
    <citation type="submission" date="2020-07" db="EMBL/GenBank/DDBJ databases">
        <title>Sequencing the genomes of 1000 actinobacteria strains.</title>
        <authorList>
            <person name="Klenk H.-P."/>
        </authorList>
    </citation>
    <scope>NUCLEOTIDE SEQUENCE [LARGE SCALE GENOMIC DNA]</scope>
    <source>
        <strain evidence="2 3">DSM 19663</strain>
    </source>
</reference>
<proteinExistence type="predicted"/>
<gene>
    <name evidence="2" type="ORF">FHX53_000024</name>
</gene>
<name>A0A839E3U2_9MICO</name>
<dbReference type="Pfam" id="PF20060">
    <property type="entry name" value="DUF6459"/>
    <property type="match status" value="1"/>
</dbReference>